<proteinExistence type="predicted"/>
<dbReference type="SUPFAM" id="SSF52540">
    <property type="entry name" value="P-loop containing nucleoside triphosphate hydrolases"/>
    <property type="match status" value="1"/>
</dbReference>
<feature type="compositionally biased region" description="Polar residues" evidence="1">
    <location>
        <begin position="547"/>
        <end position="556"/>
    </location>
</feature>
<organism evidence="2 3">
    <name type="scientific">Crassostrea virginica</name>
    <name type="common">Eastern oyster</name>
    <dbReference type="NCBI Taxonomy" id="6565"/>
    <lineage>
        <taxon>Eukaryota</taxon>
        <taxon>Metazoa</taxon>
        <taxon>Spiralia</taxon>
        <taxon>Lophotrochozoa</taxon>
        <taxon>Mollusca</taxon>
        <taxon>Bivalvia</taxon>
        <taxon>Autobranchia</taxon>
        <taxon>Pteriomorphia</taxon>
        <taxon>Ostreida</taxon>
        <taxon>Ostreoidea</taxon>
        <taxon>Ostreidae</taxon>
        <taxon>Crassostrea</taxon>
    </lineage>
</organism>
<feature type="compositionally biased region" description="Low complexity" evidence="1">
    <location>
        <begin position="503"/>
        <end position="515"/>
    </location>
</feature>
<feature type="region of interest" description="Disordered" evidence="1">
    <location>
        <begin position="503"/>
        <end position="561"/>
    </location>
</feature>
<name>A0A8B8CQJ2_CRAVI</name>
<dbReference type="OrthoDB" id="6162211at2759"/>
<evidence type="ECO:0000313" key="2">
    <source>
        <dbReference type="Proteomes" id="UP000694844"/>
    </source>
</evidence>
<dbReference type="RefSeq" id="XP_022316691.1">
    <property type="nucleotide sequence ID" value="XM_022460983.1"/>
</dbReference>
<feature type="compositionally biased region" description="Polar residues" evidence="1">
    <location>
        <begin position="525"/>
        <end position="535"/>
    </location>
</feature>
<dbReference type="GeneID" id="111120258"/>
<reference evidence="3" key="1">
    <citation type="submission" date="2025-08" db="UniProtKB">
        <authorList>
            <consortium name="RefSeq"/>
        </authorList>
    </citation>
    <scope>IDENTIFICATION</scope>
    <source>
        <tissue evidence="3">Whole sample</tissue>
    </source>
</reference>
<evidence type="ECO:0000313" key="3">
    <source>
        <dbReference type="RefSeq" id="XP_022316691.1"/>
    </source>
</evidence>
<dbReference type="InterPro" id="IPR027417">
    <property type="entry name" value="P-loop_NTPase"/>
</dbReference>
<dbReference type="Proteomes" id="UP000694844">
    <property type="component" value="Chromosome 2"/>
</dbReference>
<protein>
    <submittedName>
        <fullName evidence="3">Uncharacterized protein LOC111120258</fullName>
    </submittedName>
</protein>
<keyword evidence="2" id="KW-1185">Reference proteome</keyword>
<dbReference type="KEGG" id="cvn:111120258"/>
<evidence type="ECO:0000256" key="1">
    <source>
        <dbReference type="SAM" id="MobiDB-lite"/>
    </source>
</evidence>
<dbReference type="AlphaFoldDB" id="A0A8B8CQJ2"/>
<sequence length="629" mass="68227">MAKQIVKRDNRWGFLTKDTFSHCSNFVFKMVYSVESDGGPGFLVDVTRADGVNGRAWFRQKDCRDSHTLTTALNHSFQDGRGGALHCKLTPSQLYDLLDSLTEELLAKDNVVRRQLTFVGDQTEDLCVVSPQVALDKYGNQLAPSSVSTVWIPGWPGCPPIGMARHFASPAGMAPLSNFIVKAKAILHQNFVPALLAFSSMLMMANYRDALAKLGHFNLPLLFGPPKVGKTLVAQCASLFSGLPLDGSITSRDTLTFLTEAFCQSTLPFVWDDPTSIADLKQVSVDLANGAARGKSGGHQFPKTACLVTANFDIHEVEKYHSRLFVVLFTRPTTDPVPGAFATLTTAAKEASAAFMQLKTMVRSITAEQMAAETSKILQELQGLDLRVAEGIALPFMICHKILEATGQSACVSDVNNYWKETLMPYHQRTTLTHKPGYAINNLMMDLSALTDEQKNGILRVMDDGVLLDKAKAASALGSVWGICSEATGNQQGAEMDFVPEANSTSLSSLSSNESTENKEEAESFVTSSSLSNAGDGQMAEWGLGLSSPSTSMNTTDPGLPPPPSPLDVSLVEDVEFPALPEEVMALMRSHLTVNDESGDKLQDVEVPPVPEEIPRLPLRSVQRVSISY</sequence>
<gene>
    <name evidence="3" type="primary">LOC111120258</name>
</gene>
<accession>A0A8B8CQJ2</accession>